<protein>
    <submittedName>
        <fullName evidence="1">Uncharacterized protein</fullName>
    </submittedName>
</protein>
<gene>
    <name evidence="1" type="ORF">JIN84_00320</name>
</gene>
<evidence type="ECO:0000313" key="1">
    <source>
        <dbReference type="EMBL" id="MBK1814051.1"/>
    </source>
</evidence>
<accession>A0A934R0G1</accession>
<sequence>MNDFHATPLNWSDFLAQFESTELGQQLQDAKDDGDFETAMSLAGDFLNPWLWEHNDSGGGFPVTVSSKGLGLLASRYPTLRTNLDMDTKEALDNLLLPFAGKWMEPQIPRQPASDLPENMKLLAFGALSVALSPERCFRIANALQATQWQQELDAILSNDEEDETIRQMLSVLTQLIVSAKARNAGVISVFET</sequence>
<dbReference type="EMBL" id="JAENIK010000001">
    <property type="protein sequence ID" value="MBK1814051.1"/>
    <property type="molecule type" value="Genomic_DNA"/>
</dbReference>
<evidence type="ECO:0000313" key="2">
    <source>
        <dbReference type="Proteomes" id="UP000600139"/>
    </source>
</evidence>
<organism evidence="1 2">
    <name type="scientific">Luteolibacter yonseiensis</name>
    <dbReference type="NCBI Taxonomy" id="1144680"/>
    <lineage>
        <taxon>Bacteria</taxon>
        <taxon>Pseudomonadati</taxon>
        <taxon>Verrucomicrobiota</taxon>
        <taxon>Verrucomicrobiia</taxon>
        <taxon>Verrucomicrobiales</taxon>
        <taxon>Verrucomicrobiaceae</taxon>
        <taxon>Luteolibacter</taxon>
    </lineage>
</organism>
<comment type="caution">
    <text evidence="1">The sequence shown here is derived from an EMBL/GenBank/DDBJ whole genome shotgun (WGS) entry which is preliminary data.</text>
</comment>
<name>A0A934R0G1_9BACT</name>
<reference evidence="1" key="1">
    <citation type="submission" date="2021-01" db="EMBL/GenBank/DDBJ databases">
        <title>Modified the classification status of verrucomicrobia.</title>
        <authorList>
            <person name="Feng X."/>
        </authorList>
    </citation>
    <scope>NUCLEOTIDE SEQUENCE</scope>
    <source>
        <strain evidence="1">JCM 18052</strain>
    </source>
</reference>
<dbReference type="RefSeq" id="WP_200349017.1">
    <property type="nucleotide sequence ID" value="NZ_BAABHZ010000005.1"/>
</dbReference>
<dbReference type="Proteomes" id="UP000600139">
    <property type="component" value="Unassembled WGS sequence"/>
</dbReference>
<dbReference type="AlphaFoldDB" id="A0A934R0G1"/>
<keyword evidence="2" id="KW-1185">Reference proteome</keyword>
<proteinExistence type="predicted"/>